<proteinExistence type="predicted"/>
<feature type="region of interest" description="Disordered" evidence="1">
    <location>
        <begin position="202"/>
        <end position="238"/>
    </location>
</feature>
<accession>A0A2R6NEJ9</accession>
<dbReference type="AlphaFoldDB" id="A0A2R6NEJ9"/>
<evidence type="ECO:0000313" key="2">
    <source>
        <dbReference type="EMBL" id="PSR70817.1"/>
    </source>
</evidence>
<gene>
    <name evidence="2" type="ORF">PHLCEN_2v13305</name>
</gene>
<name>A0A2R6NEJ9_9APHY</name>
<keyword evidence="3" id="KW-1185">Reference proteome</keyword>
<feature type="non-terminal residue" evidence="2">
    <location>
        <position position="1"/>
    </location>
</feature>
<comment type="caution">
    <text evidence="2">The sequence shown here is derived from an EMBL/GenBank/DDBJ whole genome shotgun (WGS) entry which is preliminary data.</text>
</comment>
<organism evidence="2 3">
    <name type="scientific">Hermanssonia centrifuga</name>
    <dbReference type="NCBI Taxonomy" id="98765"/>
    <lineage>
        <taxon>Eukaryota</taxon>
        <taxon>Fungi</taxon>
        <taxon>Dikarya</taxon>
        <taxon>Basidiomycota</taxon>
        <taxon>Agaricomycotina</taxon>
        <taxon>Agaricomycetes</taxon>
        <taxon>Polyporales</taxon>
        <taxon>Meruliaceae</taxon>
        <taxon>Hermanssonia</taxon>
    </lineage>
</organism>
<feature type="region of interest" description="Disordered" evidence="1">
    <location>
        <begin position="86"/>
        <end position="117"/>
    </location>
</feature>
<dbReference type="EMBL" id="MLYV02001310">
    <property type="protein sequence ID" value="PSR70817.1"/>
    <property type="molecule type" value="Genomic_DNA"/>
</dbReference>
<sequence>DNRHAVDDGQGRSFVNTLSERLGWNAIHWDVEVLNYYQSVFNPVSPSASAASTSVSSSHSEESQMALDLVETQFVLAKALHAAAAMRADEANTPHTPPEVPSTPSGRACSPTEATANSSFIKTPLTADATYLPLISSDRGLPSSQASSAGTDGRDTTPPSLPVSSPGACVPDITPALDEMVAQSTTTAAQVLNKKSIAAAKRAATRKKNAMERNKSGQAEGTSQTAADTEHNEGRGARVRRPAAITIDNPDTPTSWLRFTLIFWNLAALRSIAPPAVTIWHIRANTNKTIASDWTGVHYEKGGREDAPDWLGLKY</sequence>
<dbReference type="Proteomes" id="UP000186601">
    <property type="component" value="Unassembled WGS sequence"/>
</dbReference>
<reference evidence="2 3" key="1">
    <citation type="submission" date="2018-02" db="EMBL/GenBank/DDBJ databases">
        <title>Genome sequence of the basidiomycete white-rot fungus Phlebia centrifuga.</title>
        <authorList>
            <person name="Granchi Z."/>
            <person name="Peng M."/>
            <person name="de Vries R.P."/>
            <person name="Hilden K."/>
            <person name="Makela M.R."/>
            <person name="Grigoriev I."/>
            <person name="Riley R."/>
        </authorList>
    </citation>
    <scope>NUCLEOTIDE SEQUENCE [LARGE SCALE GENOMIC DNA]</scope>
    <source>
        <strain evidence="2 3">FBCC195</strain>
    </source>
</reference>
<feature type="region of interest" description="Disordered" evidence="1">
    <location>
        <begin position="135"/>
        <end position="167"/>
    </location>
</feature>
<feature type="compositionally biased region" description="Polar residues" evidence="1">
    <location>
        <begin position="216"/>
        <end position="227"/>
    </location>
</feature>
<evidence type="ECO:0000313" key="3">
    <source>
        <dbReference type="Proteomes" id="UP000186601"/>
    </source>
</evidence>
<evidence type="ECO:0000256" key="1">
    <source>
        <dbReference type="SAM" id="MobiDB-lite"/>
    </source>
</evidence>
<protein>
    <submittedName>
        <fullName evidence="2">Uncharacterized protein</fullName>
    </submittedName>
</protein>